<evidence type="ECO:0000313" key="4">
    <source>
        <dbReference type="Proteomes" id="UP000494106"/>
    </source>
</evidence>
<evidence type="ECO:0000313" key="3">
    <source>
        <dbReference type="EMBL" id="CAB3244456.1"/>
    </source>
</evidence>
<keyword evidence="2" id="KW-0732">Signal</keyword>
<feature type="region of interest" description="Disordered" evidence="1">
    <location>
        <begin position="448"/>
        <end position="467"/>
    </location>
</feature>
<evidence type="ECO:0000256" key="2">
    <source>
        <dbReference type="SAM" id="SignalP"/>
    </source>
</evidence>
<proteinExistence type="predicted"/>
<organism evidence="3 4">
    <name type="scientific">Arctia plantaginis</name>
    <name type="common">Wood tiger moth</name>
    <name type="synonym">Phalaena plantaginis</name>
    <dbReference type="NCBI Taxonomy" id="874455"/>
    <lineage>
        <taxon>Eukaryota</taxon>
        <taxon>Metazoa</taxon>
        <taxon>Ecdysozoa</taxon>
        <taxon>Arthropoda</taxon>
        <taxon>Hexapoda</taxon>
        <taxon>Insecta</taxon>
        <taxon>Pterygota</taxon>
        <taxon>Neoptera</taxon>
        <taxon>Endopterygota</taxon>
        <taxon>Lepidoptera</taxon>
        <taxon>Glossata</taxon>
        <taxon>Ditrysia</taxon>
        <taxon>Noctuoidea</taxon>
        <taxon>Erebidae</taxon>
        <taxon>Arctiinae</taxon>
        <taxon>Arctia</taxon>
    </lineage>
</organism>
<feature type="compositionally biased region" description="Low complexity" evidence="1">
    <location>
        <begin position="452"/>
        <end position="467"/>
    </location>
</feature>
<reference evidence="3 4" key="1">
    <citation type="submission" date="2020-04" db="EMBL/GenBank/DDBJ databases">
        <authorList>
            <person name="Wallbank WR R."/>
            <person name="Pardo Diaz C."/>
            <person name="Kozak K."/>
            <person name="Martin S."/>
            <person name="Jiggins C."/>
            <person name="Moest M."/>
            <person name="Warren A I."/>
            <person name="Byers J.R.P. K."/>
            <person name="Montejo-Kovacevich G."/>
            <person name="Yen C E."/>
        </authorList>
    </citation>
    <scope>NUCLEOTIDE SEQUENCE [LARGE SCALE GENOMIC DNA]</scope>
</reference>
<feature type="chain" id="PRO_5035721388" evidence="2">
    <location>
        <begin position="22"/>
        <end position="513"/>
    </location>
</feature>
<evidence type="ECO:0000256" key="1">
    <source>
        <dbReference type="SAM" id="MobiDB-lite"/>
    </source>
</evidence>
<name>A0A8S1A7B0_ARCPL</name>
<keyword evidence="4" id="KW-1185">Reference proteome</keyword>
<dbReference type="EMBL" id="CADEBC010000521">
    <property type="protein sequence ID" value="CAB3244456.1"/>
    <property type="molecule type" value="Genomic_DNA"/>
</dbReference>
<gene>
    <name evidence="3" type="ORF">APLA_LOCUS9945</name>
</gene>
<feature type="signal peptide" evidence="2">
    <location>
        <begin position="1"/>
        <end position="21"/>
    </location>
</feature>
<dbReference type="Proteomes" id="UP000494106">
    <property type="component" value="Unassembled WGS sequence"/>
</dbReference>
<dbReference type="AlphaFoldDB" id="A0A8S1A7B0"/>
<comment type="caution">
    <text evidence="3">The sequence shown here is derived from an EMBL/GenBank/DDBJ whole genome shotgun (WGS) entry which is preliminary data.</text>
</comment>
<accession>A0A8S1A7B0</accession>
<sequence length="513" mass="51303">MKFTIVFTTLLCVSTSYGVLAKTVEDPKDKREASASYGSPAYSSQSFQAPAAYSQEDASAISVGAGYSIGGGKPTYSFAGQGSSANLQIPSEGLSPNGHATIQLAPITLQPGHGGFASGDLSQLMNQLTHSLNTGAISFQPSNTVAEFHQGSEGVQGLAQGQQLSLPQFSYGAPKYEISQQFSSAPSYSSGAKGLNPFTSTGPVLFNPSDLQSGTSAAPSLTYGAAASGHSLGDAGSLSLGGSGQSFGGSSHSLGGSGLSLGGSGHALGGSGYSLGGSGHSFGNSLAGLNLGGVGPSYAGSYKQLSGGYTAPSKTSFKPSTFLGSSVQSESGSGHGISSLSGSYGAPSFGSFRGGNHGGLTLSSAGHGASFGGSQGFGSGSSKFIAPSYQSYKSEGLEGANALSSGHFSSPPGTTYGIPSSSFSNNLHSASSNKPYYVSTKHYRGGPSSFGHGSSAHRSPLSSHSSISSFSSGPKYSYGGSSSQYEPTDAHGSASETSYNTIKYSEQLKPIVN</sequence>
<dbReference type="OrthoDB" id="7488428at2759"/>
<protein>
    <submittedName>
        <fullName evidence="3">Uncharacterized protein</fullName>
    </submittedName>
</protein>